<comment type="catalytic activity">
    <reaction evidence="13 14">
        <text>FMN + ATP + H(+) = FAD + diphosphate</text>
        <dbReference type="Rhea" id="RHEA:17237"/>
        <dbReference type="ChEBI" id="CHEBI:15378"/>
        <dbReference type="ChEBI" id="CHEBI:30616"/>
        <dbReference type="ChEBI" id="CHEBI:33019"/>
        <dbReference type="ChEBI" id="CHEBI:57692"/>
        <dbReference type="ChEBI" id="CHEBI:58210"/>
        <dbReference type="EC" id="2.7.7.2"/>
    </reaction>
</comment>
<accession>A0ABT2T1Z4</accession>
<dbReference type="PANTHER" id="PTHR22749:SF6">
    <property type="entry name" value="RIBOFLAVIN KINASE"/>
    <property type="match status" value="1"/>
</dbReference>
<evidence type="ECO:0000256" key="1">
    <source>
        <dbReference type="ARBA" id="ARBA00004726"/>
    </source>
</evidence>
<comment type="pathway">
    <text evidence="1 14">Cofactor biosynthesis; FAD biosynthesis; FAD from FMN: step 1/1.</text>
</comment>
<dbReference type="InterPro" id="IPR015864">
    <property type="entry name" value="FAD_synthase"/>
</dbReference>
<evidence type="ECO:0000256" key="11">
    <source>
        <dbReference type="ARBA" id="ARBA00023268"/>
    </source>
</evidence>
<proteinExistence type="inferred from homology"/>
<comment type="caution">
    <text evidence="16">The sequence shown here is derived from an EMBL/GenBank/DDBJ whole genome shotgun (WGS) entry which is preliminary data.</text>
</comment>
<evidence type="ECO:0000259" key="15">
    <source>
        <dbReference type="SMART" id="SM00904"/>
    </source>
</evidence>
<sequence length="311" mass="35121">MQIIQGTTAFEIEGKSAVAIGKFDGIHEGHRLLLSHILKERENGRRSVVFTFDPPASVFFGKSGEGQLTTRREKRQIFAELGIDVLVEFPLTAETAAISPEKFIEEILCGQLHAAYVAAGTDLSFGYRGQGNQELLQKMADTFGYEVDIVDKIRKDGREISSSYVREEIEQGHMEMAAELLGSAYEVSGVVEEGKRLGRRLGMPTLNLYPEKDKLLPPRGVYYSMVFWDGREYPGITNIGHKPTVNNTSLISVETYLYDFKEDMYGKEIRTALLHFKRPEQRFGSVEELKAQMEKDIAAGRIYHKLPVQYI</sequence>
<dbReference type="Pfam" id="PF06574">
    <property type="entry name" value="FAD_syn"/>
    <property type="match status" value="1"/>
</dbReference>
<comment type="catalytic activity">
    <reaction evidence="12 14">
        <text>riboflavin + ATP = FMN + ADP + H(+)</text>
        <dbReference type="Rhea" id="RHEA:14357"/>
        <dbReference type="ChEBI" id="CHEBI:15378"/>
        <dbReference type="ChEBI" id="CHEBI:30616"/>
        <dbReference type="ChEBI" id="CHEBI:57986"/>
        <dbReference type="ChEBI" id="CHEBI:58210"/>
        <dbReference type="ChEBI" id="CHEBI:456216"/>
        <dbReference type="EC" id="2.7.1.26"/>
    </reaction>
</comment>
<dbReference type="PANTHER" id="PTHR22749">
    <property type="entry name" value="RIBOFLAVIN KINASE/FMN ADENYLYLTRANSFERASE"/>
    <property type="match status" value="1"/>
</dbReference>
<evidence type="ECO:0000256" key="6">
    <source>
        <dbReference type="ARBA" id="ARBA00022695"/>
    </source>
</evidence>
<evidence type="ECO:0000256" key="3">
    <source>
        <dbReference type="ARBA" id="ARBA00022630"/>
    </source>
</evidence>
<evidence type="ECO:0000313" key="16">
    <source>
        <dbReference type="EMBL" id="MCU6744006.1"/>
    </source>
</evidence>
<evidence type="ECO:0000256" key="14">
    <source>
        <dbReference type="PIRNR" id="PIRNR004491"/>
    </source>
</evidence>
<dbReference type="GO" id="GO:0003919">
    <property type="term" value="F:FMN adenylyltransferase activity"/>
    <property type="evidence" value="ECO:0007669"/>
    <property type="project" value="UniProtKB-EC"/>
</dbReference>
<name>A0ABT2T1Z4_9FIRM</name>
<keyword evidence="4 14" id="KW-0288">FMN</keyword>
<organism evidence="16 17">
    <name type="scientific">Suilimivivens aceti</name>
    <dbReference type="NCBI Taxonomy" id="2981774"/>
    <lineage>
        <taxon>Bacteria</taxon>
        <taxon>Bacillati</taxon>
        <taxon>Bacillota</taxon>
        <taxon>Clostridia</taxon>
        <taxon>Lachnospirales</taxon>
        <taxon>Lachnospiraceae</taxon>
        <taxon>Suilimivivens</taxon>
    </lineage>
</organism>
<keyword evidence="9 14" id="KW-0274">FAD</keyword>
<reference evidence="16 17" key="1">
    <citation type="journal article" date="2021" name="ISME Commun">
        <title>Automated analysis of genomic sequences facilitates high-throughput and comprehensive description of bacteria.</title>
        <authorList>
            <person name="Hitch T.C.A."/>
        </authorList>
    </citation>
    <scope>NUCLEOTIDE SEQUENCE [LARGE SCALE GENOMIC DNA]</scope>
    <source>
        <strain evidence="16 17">Sanger_18</strain>
    </source>
</reference>
<dbReference type="SUPFAM" id="SSF52374">
    <property type="entry name" value="Nucleotidylyl transferase"/>
    <property type="match status" value="1"/>
</dbReference>
<evidence type="ECO:0000256" key="7">
    <source>
        <dbReference type="ARBA" id="ARBA00022741"/>
    </source>
</evidence>
<protein>
    <recommendedName>
        <fullName evidence="14">Riboflavin biosynthesis protein</fullName>
    </recommendedName>
    <domain>
        <recommendedName>
            <fullName evidence="14">Riboflavin kinase</fullName>
            <ecNumber evidence="14">2.7.1.26</ecNumber>
        </recommendedName>
        <alternativeName>
            <fullName evidence="14">Flavokinase</fullName>
        </alternativeName>
    </domain>
    <domain>
        <recommendedName>
            <fullName evidence="14">FMN adenylyltransferase</fullName>
            <ecNumber evidence="14">2.7.7.2</ecNumber>
        </recommendedName>
        <alternativeName>
            <fullName evidence="14">FAD pyrophosphorylase</fullName>
        </alternativeName>
        <alternativeName>
            <fullName evidence="14">FAD synthase</fullName>
        </alternativeName>
    </domain>
</protein>
<keyword evidence="11" id="KW-0511">Multifunctional enzyme</keyword>
<dbReference type="EMBL" id="JAOQKJ010000004">
    <property type="protein sequence ID" value="MCU6744006.1"/>
    <property type="molecule type" value="Genomic_DNA"/>
</dbReference>
<keyword evidence="3 14" id="KW-0285">Flavoprotein</keyword>
<keyword evidence="8 14" id="KW-0418">Kinase</keyword>
<dbReference type="NCBIfam" id="NF004162">
    <property type="entry name" value="PRK05627.1-5"/>
    <property type="match status" value="1"/>
</dbReference>
<evidence type="ECO:0000313" key="17">
    <source>
        <dbReference type="Proteomes" id="UP001652432"/>
    </source>
</evidence>
<dbReference type="Gene3D" id="2.40.30.30">
    <property type="entry name" value="Riboflavin kinase-like"/>
    <property type="match status" value="1"/>
</dbReference>
<keyword evidence="10 14" id="KW-0067">ATP-binding</keyword>
<dbReference type="GO" id="GO:0008531">
    <property type="term" value="F:riboflavin kinase activity"/>
    <property type="evidence" value="ECO:0007669"/>
    <property type="project" value="UniProtKB-EC"/>
</dbReference>
<dbReference type="InterPro" id="IPR014729">
    <property type="entry name" value="Rossmann-like_a/b/a_fold"/>
</dbReference>
<gene>
    <name evidence="16" type="ORF">OCV77_05760</name>
</gene>
<dbReference type="NCBIfam" id="TIGR00083">
    <property type="entry name" value="ribF"/>
    <property type="match status" value="1"/>
</dbReference>
<dbReference type="Gene3D" id="3.40.50.620">
    <property type="entry name" value="HUPs"/>
    <property type="match status" value="1"/>
</dbReference>
<evidence type="ECO:0000256" key="2">
    <source>
        <dbReference type="ARBA" id="ARBA00005201"/>
    </source>
</evidence>
<comment type="pathway">
    <text evidence="2 14">Cofactor biosynthesis; FMN biosynthesis; FMN from riboflavin (ATP route): step 1/1.</text>
</comment>
<evidence type="ECO:0000256" key="13">
    <source>
        <dbReference type="ARBA" id="ARBA00049494"/>
    </source>
</evidence>
<keyword evidence="6 14" id="KW-0548">Nucleotidyltransferase</keyword>
<evidence type="ECO:0000256" key="9">
    <source>
        <dbReference type="ARBA" id="ARBA00022827"/>
    </source>
</evidence>
<evidence type="ECO:0000256" key="4">
    <source>
        <dbReference type="ARBA" id="ARBA00022643"/>
    </source>
</evidence>
<evidence type="ECO:0000256" key="8">
    <source>
        <dbReference type="ARBA" id="ARBA00022777"/>
    </source>
</evidence>
<dbReference type="InterPro" id="IPR023465">
    <property type="entry name" value="Riboflavin_kinase_dom_sf"/>
</dbReference>
<comment type="similarity">
    <text evidence="14">Belongs to the ribF family.</text>
</comment>
<dbReference type="InterPro" id="IPR023468">
    <property type="entry name" value="Riboflavin_kinase"/>
</dbReference>
<dbReference type="EC" id="2.7.7.2" evidence="14"/>
<dbReference type="PIRSF" id="PIRSF004491">
    <property type="entry name" value="FAD_Synth"/>
    <property type="match status" value="1"/>
</dbReference>
<keyword evidence="17" id="KW-1185">Reference proteome</keyword>
<evidence type="ECO:0000256" key="10">
    <source>
        <dbReference type="ARBA" id="ARBA00022840"/>
    </source>
</evidence>
<dbReference type="Pfam" id="PF01687">
    <property type="entry name" value="Flavokinase"/>
    <property type="match status" value="1"/>
</dbReference>
<evidence type="ECO:0000256" key="5">
    <source>
        <dbReference type="ARBA" id="ARBA00022679"/>
    </source>
</evidence>
<dbReference type="CDD" id="cd02064">
    <property type="entry name" value="FAD_synthetase_N"/>
    <property type="match status" value="1"/>
</dbReference>
<dbReference type="SMART" id="SM00904">
    <property type="entry name" value="Flavokinase"/>
    <property type="match status" value="1"/>
</dbReference>
<dbReference type="SUPFAM" id="SSF82114">
    <property type="entry name" value="Riboflavin kinase-like"/>
    <property type="match status" value="1"/>
</dbReference>
<dbReference type="InterPro" id="IPR002606">
    <property type="entry name" value="Riboflavin_kinase_bac"/>
</dbReference>
<dbReference type="EC" id="2.7.1.26" evidence="14"/>
<feature type="domain" description="Riboflavin kinase" evidence="15">
    <location>
        <begin position="180"/>
        <end position="305"/>
    </location>
</feature>
<keyword evidence="5 14" id="KW-0808">Transferase</keyword>
<dbReference type="RefSeq" id="WP_118797838.1">
    <property type="nucleotide sequence ID" value="NZ_JAOQKJ010000004.1"/>
</dbReference>
<dbReference type="InterPro" id="IPR015865">
    <property type="entry name" value="Riboflavin_kinase_bac/euk"/>
</dbReference>
<evidence type="ECO:0000256" key="12">
    <source>
        <dbReference type="ARBA" id="ARBA00047880"/>
    </source>
</evidence>
<dbReference type="Proteomes" id="UP001652432">
    <property type="component" value="Unassembled WGS sequence"/>
</dbReference>
<keyword evidence="7 14" id="KW-0547">Nucleotide-binding</keyword>